<dbReference type="EMBL" id="CAKXAJ010025830">
    <property type="protein sequence ID" value="CAH2244476.1"/>
    <property type="molecule type" value="Genomic_DNA"/>
</dbReference>
<organism evidence="2 3">
    <name type="scientific">Pararge aegeria aegeria</name>
    <dbReference type="NCBI Taxonomy" id="348720"/>
    <lineage>
        <taxon>Eukaryota</taxon>
        <taxon>Metazoa</taxon>
        <taxon>Ecdysozoa</taxon>
        <taxon>Arthropoda</taxon>
        <taxon>Hexapoda</taxon>
        <taxon>Insecta</taxon>
        <taxon>Pterygota</taxon>
        <taxon>Neoptera</taxon>
        <taxon>Endopterygota</taxon>
        <taxon>Lepidoptera</taxon>
        <taxon>Glossata</taxon>
        <taxon>Ditrysia</taxon>
        <taxon>Papilionoidea</taxon>
        <taxon>Nymphalidae</taxon>
        <taxon>Satyrinae</taxon>
        <taxon>Satyrini</taxon>
        <taxon>Parargina</taxon>
        <taxon>Pararge</taxon>
    </lineage>
</organism>
<name>A0A8S4S3N6_9NEOP</name>
<sequence>MCRGMLRHDTTRRGMLRHDMSCRFIPRVVAVRRRIPRDVWVTFCRRIMIAKLVKIRLKLMQRSFRLPGRSPVDARGQGREKTHWRARVDKPRDAPAYHGTSRDAAA</sequence>
<protein>
    <submittedName>
        <fullName evidence="2">Jg17952 protein</fullName>
    </submittedName>
</protein>
<evidence type="ECO:0000313" key="2">
    <source>
        <dbReference type="EMBL" id="CAH2244476.1"/>
    </source>
</evidence>
<keyword evidence="3" id="KW-1185">Reference proteome</keyword>
<evidence type="ECO:0000313" key="3">
    <source>
        <dbReference type="Proteomes" id="UP000838756"/>
    </source>
</evidence>
<accession>A0A8S4S3N6</accession>
<comment type="caution">
    <text evidence="2">The sequence shown here is derived from an EMBL/GenBank/DDBJ whole genome shotgun (WGS) entry which is preliminary data.</text>
</comment>
<feature type="compositionally biased region" description="Basic and acidic residues" evidence="1">
    <location>
        <begin position="76"/>
        <end position="95"/>
    </location>
</feature>
<dbReference type="Proteomes" id="UP000838756">
    <property type="component" value="Unassembled WGS sequence"/>
</dbReference>
<feature type="region of interest" description="Disordered" evidence="1">
    <location>
        <begin position="68"/>
        <end position="106"/>
    </location>
</feature>
<reference evidence="2" key="1">
    <citation type="submission" date="2022-03" db="EMBL/GenBank/DDBJ databases">
        <authorList>
            <person name="Lindestad O."/>
        </authorList>
    </citation>
    <scope>NUCLEOTIDE SEQUENCE</scope>
</reference>
<dbReference type="AlphaFoldDB" id="A0A8S4S3N6"/>
<proteinExistence type="predicted"/>
<gene>
    <name evidence="2" type="primary">jg17952</name>
    <name evidence="2" type="ORF">PAEG_LOCUS20419</name>
</gene>
<evidence type="ECO:0000256" key="1">
    <source>
        <dbReference type="SAM" id="MobiDB-lite"/>
    </source>
</evidence>